<dbReference type="OMA" id="HIEWIRE"/>
<dbReference type="Pfam" id="PF08031">
    <property type="entry name" value="BBE"/>
    <property type="match status" value="1"/>
</dbReference>
<dbReference type="AlphaFoldDB" id="A0A061G180"/>
<gene>
    <name evidence="5" type="ORF">TCM_015124</name>
</gene>
<name>A0A061G180_THECC</name>
<dbReference type="Gramene" id="EOY23138">
    <property type="protein sequence ID" value="EOY23138"/>
    <property type="gene ID" value="TCM_015124"/>
</dbReference>
<dbReference type="Gene3D" id="3.40.462.20">
    <property type="match status" value="1"/>
</dbReference>
<sequence length="268" mass="31086">MEEDLFWAIRGSYGIVLAWKLNLVPVPATVTVFSITKTLEQNATELIHRWQYAAHKFPDDIYLIVTITRVNSGQEGKDTIQAVFTVLGGVDNLISLMEKRFPELGVVKQDCIAMCWIQSLLYLSQFPIEHLEILLDRSTAIPYGGKMDEIPETETPFPHRAGNMYKIIYNVRRAEEENLEFQKYINWIRRFYSHMTPNISKSPREAYVNYRDLEIGVNNKSNTSYAQASIWGFKYFKNDFNKLVPAKTLIDFENFFKHEQSIPPLSSL</sequence>
<dbReference type="GO" id="GO:0016491">
    <property type="term" value="F:oxidoreductase activity"/>
    <property type="evidence" value="ECO:0007669"/>
    <property type="project" value="UniProtKB-KW"/>
</dbReference>
<dbReference type="PANTHER" id="PTHR32448">
    <property type="entry name" value="OS08G0158400 PROTEIN"/>
    <property type="match status" value="1"/>
</dbReference>
<keyword evidence="1" id="KW-0285">Flavoprotein</keyword>
<protein>
    <submittedName>
        <fullName evidence="5">FAD-binding Berberine family protein, putative</fullName>
    </submittedName>
</protein>
<dbReference type="InParanoid" id="A0A061G180"/>
<dbReference type="GO" id="GO:0050660">
    <property type="term" value="F:flavin adenine dinucleotide binding"/>
    <property type="evidence" value="ECO:0007669"/>
    <property type="project" value="InterPro"/>
</dbReference>
<dbReference type="EMBL" id="CM001881">
    <property type="protein sequence ID" value="EOY23138.1"/>
    <property type="molecule type" value="Genomic_DNA"/>
</dbReference>
<evidence type="ECO:0000256" key="3">
    <source>
        <dbReference type="ARBA" id="ARBA00023002"/>
    </source>
</evidence>
<evidence type="ECO:0000313" key="5">
    <source>
        <dbReference type="EMBL" id="EOY23138.1"/>
    </source>
</evidence>
<evidence type="ECO:0000259" key="4">
    <source>
        <dbReference type="Pfam" id="PF08031"/>
    </source>
</evidence>
<dbReference type="Proteomes" id="UP000026915">
    <property type="component" value="Chromosome 3"/>
</dbReference>
<reference evidence="5 6" key="1">
    <citation type="journal article" date="2013" name="Genome Biol.">
        <title>The genome sequence of the most widely cultivated cacao type and its use to identify candidate genes regulating pod color.</title>
        <authorList>
            <person name="Motamayor J.C."/>
            <person name="Mockaitis K."/>
            <person name="Schmutz J."/>
            <person name="Haiminen N."/>
            <person name="Iii D.L."/>
            <person name="Cornejo O."/>
            <person name="Findley S.D."/>
            <person name="Zheng P."/>
            <person name="Utro F."/>
            <person name="Royaert S."/>
            <person name="Saski C."/>
            <person name="Jenkins J."/>
            <person name="Podicheti R."/>
            <person name="Zhao M."/>
            <person name="Scheffler B.E."/>
            <person name="Stack J.C."/>
            <person name="Feltus F.A."/>
            <person name="Mustiga G.M."/>
            <person name="Amores F."/>
            <person name="Phillips W."/>
            <person name="Marelli J.P."/>
            <person name="May G.D."/>
            <person name="Shapiro H."/>
            <person name="Ma J."/>
            <person name="Bustamante C.D."/>
            <person name="Schnell R.J."/>
            <person name="Main D."/>
            <person name="Gilbert D."/>
            <person name="Parida L."/>
            <person name="Kuhn D.N."/>
        </authorList>
    </citation>
    <scope>NUCLEOTIDE SEQUENCE [LARGE SCALE GENOMIC DNA]</scope>
    <source>
        <strain evidence="6">cv. Matina 1-6</strain>
    </source>
</reference>
<feature type="domain" description="Berberine/berberine-like" evidence="4">
    <location>
        <begin position="206"/>
        <end position="263"/>
    </location>
</feature>
<keyword evidence="6" id="KW-1185">Reference proteome</keyword>
<evidence type="ECO:0000313" key="6">
    <source>
        <dbReference type="Proteomes" id="UP000026915"/>
    </source>
</evidence>
<keyword evidence="2" id="KW-0274">FAD</keyword>
<dbReference type="HOGENOM" id="CLU_018354_6_1_1"/>
<organism evidence="5 6">
    <name type="scientific">Theobroma cacao</name>
    <name type="common">Cacao</name>
    <name type="synonym">Cocoa</name>
    <dbReference type="NCBI Taxonomy" id="3641"/>
    <lineage>
        <taxon>Eukaryota</taxon>
        <taxon>Viridiplantae</taxon>
        <taxon>Streptophyta</taxon>
        <taxon>Embryophyta</taxon>
        <taxon>Tracheophyta</taxon>
        <taxon>Spermatophyta</taxon>
        <taxon>Magnoliopsida</taxon>
        <taxon>eudicotyledons</taxon>
        <taxon>Gunneridae</taxon>
        <taxon>Pentapetalae</taxon>
        <taxon>rosids</taxon>
        <taxon>malvids</taxon>
        <taxon>Malvales</taxon>
        <taxon>Malvaceae</taxon>
        <taxon>Byttnerioideae</taxon>
        <taxon>Theobroma</taxon>
    </lineage>
</organism>
<keyword evidence="3" id="KW-0560">Oxidoreductase</keyword>
<dbReference type="InterPro" id="IPR012951">
    <property type="entry name" value="BBE"/>
</dbReference>
<accession>A0A061G180</accession>
<proteinExistence type="predicted"/>
<evidence type="ECO:0000256" key="2">
    <source>
        <dbReference type="ARBA" id="ARBA00022827"/>
    </source>
</evidence>
<evidence type="ECO:0000256" key="1">
    <source>
        <dbReference type="ARBA" id="ARBA00022630"/>
    </source>
</evidence>
<dbReference type="STRING" id="3641.A0A061G180"/>